<dbReference type="RefSeq" id="WP_049599827.1">
    <property type="nucleotide sequence ID" value="NZ_CQBK01000018.1"/>
</dbReference>
<dbReference type="Proteomes" id="UP000038204">
    <property type="component" value="Unassembled WGS sequence"/>
</dbReference>
<name>A0A0T9QKJ0_9GAMM</name>
<organism evidence="1 2">
    <name type="scientific">Yersinia similis</name>
    <dbReference type="NCBI Taxonomy" id="367190"/>
    <lineage>
        <taxon>Bacteria</taxon>
        <taxon>Pseudomonadati</taxon>
        <taxon>Pseudomonadota</taxon>
        <taxon>Gammaproteobacteria</taxon>
        <taxon>Enterobacterales</taxon>
        <taxon>Yersiniaceae</taxon>
        <taxon>Yersinia</taxon>
    </lineage>
</organism>
<proteinExistence type="predicted"/>
<accession>A0A0T9QKJ0</accession>
<sequence length="62" mass="6606">MNTHELAKALLAGPDINVSVGVYQRPADGSDKGGDVEYFATNDIDMKIINNTMIVTAILPVS</sequence>
<gene>
    <name evidence="1" type="ORF">ERS008667_02595</name>
</gene>
<reference evidence="1 2" key="1">
    <citation type="submission" date="2015-03" db="EMBL/GenBank/DDBJ databases">
        <authorList>
            <person name="Murphy D."/>
        </authorList>
    </citation>
    <scope>NUCLEOTIDE SEQUENCE [LARGE SCALE GENOMIC DNA]</scope>
    <source>
        <strain evidence="1 2">Y233</strain>
    </source>
</reference>
<evidence type="ECO:0000313" key="2">
    <source>
        <dbReference type="Proteomes" id="UP000038204"/>
    </source>
</evidence>
<evidence type="ECO:0000313" key="1">
    <source>
        <dbReference type="EMBL" id="CNI16269.1"/>
    </source>
</evidence>
<dbReference type="AlphaFoldDB" id="A0A0T9QKJ0"/>
<dbReference type="EMBL" id="CQBK01000018">
    <property type="protein sequence ID" value="CNI16269.1"/>
    <property type="molecule type" value="Genomic_DNA"/>
</dbReference>
<protein>
    <submittedName>
        <fullName evidence="1">Uncharacterized protein</fullName>
    </submittedName>
</protein>